<dbReference type="GO" id="GO:0020037">
    <property type="term" value="F:heme binding"/>
    <property type="evidence" value="ECO:0007669"/>
    <property type="project" value="InterPro"/>
</dbReference>
<evidence type="ECO:0000256" key="4">
    <source>
        <dbReference type="PROSITE-ProRule" id="PRU00433"/>
    </source>
</evidence>
<reference evidence="6 7" key="1">
    <citation type="submission" date="2015-08" db="EMBL/GenBank/DDBJ databases">
        <title>Whole genome sequence of Flavobacterium akiainvivens IK-1T, from decaying Wikstroemia oahuensis, an endemic Hawaiian shrub.</title>
        <authorList>
            <person name="Wan X."/>
            <person name="Hou S."/>
            <person name="Saito J."/>
            <person name="Donachie S."/>
        </authorList>
    </citation>
    <scope>NUCLEOTIDE SEQUENCE [LARGE SCALE GENOMIC DNA]</scope>
    <source>
        <strain evidence="6 7">IK-1</strain>
    </source>
</reference>
<dbReference type="SUPFAM" id="SSF46626">
    <property type="entry name" value="Cytochrome c"/>
    <property type="match status" value="1"/>
</dbReference>
<dbReference type="PATRIC" id="fig|1202724.3.peg.3055"/>
<evidence type="ECO:0000256" key="3">
    <source>
        <dbReference type="ARBA" id="ARBA00023004"/>
    </source>
</evidence>
<evidence type="ECO:0000259" key="5">
    <source>
        <dbReference type="PROSITE" id="PS51007"/>
    </source>
</evidence>
<sequence length="132" mass="14678">MKQLLLLLAAVALISCKGEEKKESLYPADTTQDEGAAPKLTPQQQLGQEIFDGKGNCYTCHKPQQKAIGPAIREIGKIYKEKKGDMVTFLKGNGEPIVDPAQYAVMKTNFYITKTFTDEELKAVEAYIYSIE</sequence>
<keyword evidence="2 4" id="KW-0479">Metal-binding</keyword>
<dbReference type="InterPro" id="IPR009056">
    <property type="entry name" value="Cyt_c-like_dom"/>
</dbReference>
<comment type="caution">
    <text evidence="6">The sequence shown here is derived from an EMBL/GenBank/DDBJ whole genome shotgun (WGS) entry which is preliminary data.</text>
</comment>
<dbReference type="STRING" id="1202724.AM493_14715"/>
<dbReference type="InterPro" id="IPR036909">
    <property type="entry name" value="Cyt_c-like_dom_sf"/>
</dbReference>
<protein>
    <submittedName>
        <fullName evidence="6">Cytochrome C552</fullName>
    </submittedName>
</protein>
<dbReference type="Gene3D" id="1.10.760.10">
    <property type="entry name" value="Cytochrome c-like domain"/>
    <property type="match status" value="1"/>
</dbReference>
<dbReference type="PROSITE" id="PS51007">
    <property type="entry name" value="CYTC"/>
    <property type="match status" value="1"/>
</dbReference>
<evidence type="ECO:0000256" key="1">
    <source>
        <dbReference type="ARBA" id="ARBA00022617"/>
    </source>
</evidence>
<feature type="domain" description="Cytochrome c" evidence="5">
    <location>
        <begin position="42"/>
        <end position="132"/>
    </location>
</feature>
<evidence type="ECO:0000256" key="2">
    <source>
        <dbReference type="ARBA" id="ARBA00022723"/>
    </source>
</evidence>
<organism evidence="6 7">
    <name type="scientific">Flavobacterium akiainvivens</name>
    <dbReference type="NCBI Taxonomy" id="1202724"/>
    <lineage>
        <taxon>Bacteria</taxon>
        <taxon>Pseudomonadati</taxon>
        <taxon>Bacteroidota</taxon>
        <taxon>Flavobacteriia</taxon>
        <taxon>Flavobacteriales</taxon>
        <taxon>Flavobacteriaceae</taxon>
        <taxon>Flavobacterium</taxon>
    </lineage>
</organism>
<dbReference type="Pfam" id="PF00034">
    <property type="entry name" value="Cytochrom_C"/>
    <property type="match status" value="1"/>
</dbReference>
<proteinExistence type="predicted"/>
<keyword evidence="1 4" id="KW-0349">Heme</keyword>
<evidence type="ECO:0000313" key="6">
    <source>
        <dbReference type="EMBL" id="KOS07152.1"/>
    </source>
</evidence>
<name>A0A0M9VIX4_9FLAO</name>
<dbReference type="OrthoDB" id="9814063at2"/>
<dbReference type="GO" id="GO:0009055">
    <property type="term" value="F:electron transfer activity"/>
    <property type="evidence" value="ECO:0007669"/>
    <property type="project" value="InterPro"/>
</dbReference>
<dbReference type="EMBL" id="LIYD01000005">
    <property type="protein sequence ID" value="KOS07152.1"/>
    <property type="molecule type" value="Genomic_DNA"/>
</dbReference>
<dbReference type="AlphaFoldDB" id="A0A0M9VIX4"/>
<keyword evidence="3 4" id="KW-0408">Iron</keyword>
<dbReference type="PROSITE" id="PS51257">
    <property type="entry name" value="PROKAR_LIPOPROTEIN"/>
    <property type="match status" value="1"/>
</dbReference>
<dbReference type="GO" id="GO:0046872">
    <property type="term" value="F:metal ion binding"/>
    <property type="evidence" value="ECO:0007669"/>
    <property type="project" value="UniProtKB-KW"/>
</dbReference>
<accession>A0A0M9VIX4</accession>
<keyword evidence="7" id="KW-1185">Reference proteome</keyword>
<gene>
    <name evidence="6" type="ORF">AM493_14715</name>
</gene>
<dbReference type="Proteomes" id="UP000037755">
    <property type="component" value="Unassembled WGS sequence"/>
</dbReference>
<dbReference type="RefSeq" id="WP_054408792.1">
    <property type="nucleotide sequence ID" value="NZ_FOYA01000018.1"/>
</dbReference>
<evidence type="ECO:0000313" key="7">
    <source>
        <dbReference type="Proteomes" id="UP000037755"/>
    </source>
</evidence>